<accession>A0A916DSA7</accession>
<proteinExistence type="predicted"/>
<keyword evidence="1" id="KW-0812">Transmembrane</keyword>
<dbReference type="Proteomes" id="UP001060919">
    <property type="component" value="Chromosome"/>
</dbReference>
<evidence type="ECO:0000313" key="3">
    <source>
        <dbReference type="EMBL" id="BDS10691.1"/>
    </source>
</evidence>
<organism evidence="3 4">
    <name type="scientific">Aureispira anguillae</name>
    <dbReference type="NCBI Taxonomy" id="2864201"/>
    <lineage>
        <taxon>Bacteria</taxon>
        <taxon>Pseudomonadati</taxon>
        <taxon>Bacteroidota</taxon>
        <taxon>Saprospiria</taxon>
        <taxon>Saprospirales</taxon>
        <taxon>Saprospiraceae</taxon>
        <taxon>Aureispira</taxon>
    </lineage>
</organism>
<keyword evidence="1" id="KW-1133">Transmembrane helix</keyword>
<evidence type="ECO:0000256" key="1">
    <source>
        <dbReference type="SAM" id="Phobius"/>
    </source>
</evidence>
<name>A0A916DSA7_9BACT</name>
<keyword evidence="4" id="KW-1185">Reference proteome</keyword>
<dbReference type="AlphaFoldDB" id="A0A916DSA7"/>
<feature type="transmembrane region" description="Helical" evidence="1">
    <location>
        <begin position="20"/>
        <end position="39"/>
    </location>
</feature>
<keyword evidence="1" id="KW-0472">Membrane</keyword>
<dbReference type="EMBL" id="AP026867">
    <property type="protein sequence ID" value="BDS10691.1"/>
    <property type="molecule type" value="Genomic_DNA"/>
</dbReference>
<gene>
    <name evidence="2" type="ORF">AsAng_0013910</name>
    <name evidence="3" type="ORF">AsAng_0014000</name>
</gene>
<dbReference type="KEGG" id="aup:AsAng_0013910"/>
<evidence type="ECO:0000313" key="2">
    <source>
        <dbReference type="EMBL" id="BDS10682.1"/>
    </source>
</evidence>
<sequence length="47" mass="5373">MRRHDEPIKEEPLNSTTKIILMILLAIFLGVCYFFYLIMSGGRMGGP</sequence>
<reference evidence="3" key="1">
    <citation type="submission" date="2022-09" db="EMBL/GenBank/DDBJ databases">
        <title>Aureispira anguillicida sp. nov., isolated from Leptocephalus of Japanese eel Anguilla japonica.</title>
        <authorList>
            <person name="Yuasa K."/>
            <person name="Mekata T."/>
            <person name="Ikunari K."/>
        </authorList>
    </citation>
    <scope>NUCLEOTIDE SEQUENCE</scope>
    <source>
        <strain evidence="3">EL160426</strain>
    </source>
</reference>
<evidence type="ECO:0000313" key="4">
    <source>
        <dbReference type="Proteomes" id="UP001060919"/>
    </source>
</evidence>
<dbReference type="KEGG" id="aup:AsAng_0014000"/>
<dbReference type="EMBL" id="AP026867">
    <property type="protein sequence ID" value="BDS10682.1"/>
    <property type="molecule type" value="Genomic_DNA"/>
</dbReference>
<protein>
    <submittedName>
        <fullName evidence="3">Uncharacterized protein</fullName>
    </submittedName>
</protein>